<dbReference type="InterPro" id="IPR036869">
    <property type="entry name" value="J_dom_sf"/>
</dbReference>
<evidence type="ECO:0000313" key="10">
    <source>
        <dbReference type="EMBL" id="MBM7037367.1"/>
    </source>
</evidence>
<feature type="topological domain" description="Cytoplasmic" evidence="7">
    <location>
        <begin position="31"/>
        <end position="285"/>
    </location>
</feature>
<dbReference type="PROSITE" id="PS50076">
    <property type="entry name" value="DNAJ_2"/>
    <property type="match status" value="1"/>
</dbReference>
<dbReference type="HAMAP" id="MF_01153">
    <property type="entry name" value="DjlA"/>
    <property type="match status" value="1"/>
</dbReference>
<dbReference type="Proteomes" id="UP000809621">
    <property type="component" value="Unassembled WGS sequence"/>
</dbReference>
<accession>A0ABS2HMK5</accession>
<proteinExistence type="inferred from homology"/>
<evidence type="ECO:0000256" key="6">
    <source>
        <dbReference type="ARBA" id="ARBA00023186"/>
    </source>
</evidence>
<keyword evidence="5 7" id="KW-0472">Membrane</keyword>
<dbReference type="InterPro" id="IPR050817">
    <property type="entry name" value="DjlA_DnaK_co-chaperone"/>
</dbReference>
<reference evidence="10 11" key="1">
    <citation type="submission" date="2021-02" db="EMBL/GenBank/DDBJ databases">
        <authorList>
            <person name="Park J.-S."/>
        </authorList>
    </citation>
    <scope>NUCLEOTIDE SEQUENCE [LARGE SCALE GENOMIC DNA]</scope>
    <source>
        <strain evidence="10 11">188UL20-2</strain>
    </source>
</reference>
<dbReference type="InterPro" id="IPR029024">
    <property type="entry name" value="TerB-like"/>
</dbReference>
<dbReference type="Gene3D" id="1.10.287.110">
    <property type="entry name" value="DnaJ domain"/>
    <property type="match status" value="1"/>
</dbReference>
<dbReference type="RefSeq" id="WP_205158904.1">
    <property type="nucleotide sequence ID" value="NZ_JAFEUM010000005.1"/>
</dbReference>
<evidence type="ECO:0000256" key="1">
    <source>
        <dbReference type="ARBA" id="ARBA00022475"/>
    </source>
</evidence>
<comment type="caution">
    <text evidence="10">The sequence shown here is derived from an EMBL/GenBank/DDBJ whole genome shotgun (WGS) entry which is preliminary data.</text>
</comment>
<gene>
    <name evidence="7 10" type="primary">djlA</name>
    <name evidence="10" type="ORF">JQC93_13210</name>
</gene>
<dbReference type="EMBL" id="JAFEUM010000005">
    <property type="protein sequence ID" value="MBM7037367.1"/>
    <property type="molecule type" value="Genomic_DNA"/>
</dbReference>
<keyword evidence="1 7" id="KW-1003">Cell membrane</keyword>
<dbReference type="PANTHER" id="PTHR24074">
    <property type="entry name" value="CO-CHAPERONE PROTEIN DJLA"/>
    <property type="match status" value="1"/>
</dbReference>
<comment type="domain">
    <text evidence="7">The transmembrane domain is a dimerization domain.</text>
</comment>
<dbReference type="Pfam" id="PF00226">
    <property type="entry name" value="DnaJ"/>
    <property type="match status" value="1"/>
</dbReference>
<evidence type="ECO:0000256" key="8">
    <source>
        <dbReference type="SAM" id="Phobius"/>
    </source>
</evidence>
<evidence type="ECO:0000259" key="9">
    <source>
        <dbReference type="PROSITE" id="PS50076"/>
    </source>
</evidence>
<sequence>MHYFGKLIGVLFGTMFGGFLGALIGLYLGHRFDRARARANHPFGGTSGGYRGTASQQQRQGEFFKATFAVMGHVAKSKGQVTRQEIELASNIMQRMRLDPEQTSAAQAAFRDGKESDFPLDEILQKVRTVTAGRYDLLQFFLEVQVSAAFADGSLDPKERAILHTIAQGLGFSAAQLEQRLRMQEAAFRFQQGGFGGHHQGQYQGGQWQQAPSANQLKDAFELIGVSEDADSREVKRAYRKLMNEHHPDKLVAKGLPPEMMEMAKEKAQEIQNAYDLIKKEKGFK</sequence>
<dbReference type="InterPro" id="IPR007791">
    <property type="entry name" value="DjlA_N"/>
</dbReference>
<dbReference type="SMART" id="SM00271">
    <property type="entry name" value="DnaJ"/>
    <property type="match status" value="1"/>
</dbReference>
<comment type="subunit">
    <text evidence="7">Homodimer.</text>
</comment>
<dbReference type="CDD" id="cd06257">
    <property type="entry name" value="DnaJ"/>
    <property type="match status" value="1"/>
</dbReference>
<dbReference type="InterPro" id="IPR023749">
    <property type="entry name" value="DjlA"/>
</dbReference>
<keyword evidence="11" id="KW-1185">Reference proteome</keyword>
<evidence type="ECO:0000256" key="3">
    <source>
        <dbReference type="ARBA" id="ARBA00022692"/>
    </source>
</evidence>
<dbReference type="InterPro" id="IPR001623">
    <property type="entry name" value="DnaJ_domain"/>
</dbReference>
<evidence type="ECO:0000256" key="2">
    <source>
        <dbReference type="ARBA" id="ARBA00022519"/>
    </source>
</evidence>
<comment type="function">
    <text evidence="7">Regulatory DnaK co-chaperone. Direct interaction between DnaK and DjlA is needed for the induction of the wcaABCDE operon, involved in the synthesis of a colanic acid polysaccharide capsule, possibly through activation of the RcsB/RcsC phosphotransfer signaling pathway. The colanic acid capsule may help the bacterium survive conditions outside the host.</text>
</comment>
<dbReference type="Pfam" id="PF05099">
    <property type="entry name" value="TerB"/>
    <property type="match status" value="1"/>
</dbReference>
<evidence type="ECO:0000256" key="5">
    <source>
        <dbReference type="ARBA" id="ARBA00023136"/>
    </source>
</evidence>
<dbReference type="NCBIfam" id="NF006948">
    <property type="entry name" value="PRK09430.1"/>
    <property type="match status" value="1"/>
</dbReference>
<name>A0ABS2HMK5_9VIBR</name>
<evidence type="ECO:0000313" key="11">
    <source>
        <dbReference type="Proteomes" id="UP000809621"/>
    </source>
</evidence>
<keyword evidence="4 7" id="KW-1133">Transmembrane helix</keyword>
<feature type="transmembrane region" description="Helical" evidence="8">
    <location>
        <begin position="6"/>
        <end position="28"/>
    </location>
</feature>
<dbReference type="PRINTS" id="PR00625">
    <property type="entry name" value="JDOMAIN"/>
</dbReference>
<evidence type="ECO:0000256" key="4">
    <source>
        <dbReference type="ARBA" id="ARBA00022989"/>
    </source>
</evidence>
<evidence type="ECO:0000256" key="7">
    <source>
        <dbReference type="HAMAP-Rule" id="MF_01153"/>
    </source>
</evidence>
<comment type="subcellular location">
    <subcellularLocation>
        <location evidence="7">Cell inner membrane</location>
        <topology evidence="7">Single-pass type III membrane protein</topology>
    </subcellularLocation>
</comment>
<keyword evidence="2 7" id="KW-0997">Cell inner membrane</keyword>
<dbReference type="Gene3D" id="1.10.3680.10">
    <property type="entry name" value="TerB-like"/>
    <property type="match status" value="1"/>
</dbReference>
<organism evidence="10 11">
    <name type="scientific">Vibrio ulleungensis</name>
    <dbReference type="NCBI Taxonomy" id="2807619"/>
    <lineage>
        <taxon>Bacteria</taxon>
        <taxon>Pseudomonadati</taxon>
        <taxon>Pseudomonadota</taxon>
        <taxon>Gammaproteobacteria</taxon>
        <taxon>Vibrionales</taxon>
        <taxon>Vibrionaceae</taxon>
        <taxon>Vibrio</taxon>
    </lineage>
</organism>
<keyword evidence="3 7" id="KW-0812">Transmembrane</keyword>
<feature type="topological domain" description="Periplasmic" evidence="7">
    <location>
        <begin position="1"/>
        <end position="6"/>
    </location>
</feature>
<feature type="domain" description="J" evidence="9">
    <location>
        <begin position="219"/>
        <end position="285"/>
    </location>
</feature>
<dbReference type="SUPFAM" id="SSF46565">
    <property type="entry name" value="Chaperone J-domain"/>
    <property type="match status" value="1"/>
</dbReference>
<protein>
    <recommendedName>
        <fullName evidence="7">Co-chaperone protein DjlA</fullName>
    </recommendedName>
</protein>
<dbReference type="CDD" id="cd07316">
    <property type="entry name" value="terB_like_DjlA"/>
    <property type="match status" value="1"/>
</dbReference>
<keyword evidence="6 7" id="KW-0143">Chaperone</keyword>